<evidence type="ECO:0000256" key="2">
    <source>
        <dbReference type="SAM" id="Phobius"/>
    </source>
</evidence>
<protein>
    <submittedName>
        <fullName evidence="3">Uncharacterized protein</fullName>
    </submittedName>
</protein>
<evidence type="ECO:0000313" key="3">
    <source>
        <dbReference type="EMBL" id="CAD9018790.1"/>
    </source>
</evidence>
<feature type="region of interest" description="Disordered" evidence="1">
    <location>
        <begin position="268"/>
        <end position="607"/>
    </location>
</feature>
<feature type="transmembrane region" description="Helical" evidence="2">
    <location>
        <begin position="1010"/>
        <end position="1038"/>
    </location>
</feature>
<dbReference type="AlphaFoldDB" id="A0A7S1IPA1"/>
<dbReference type="InterPro" id="IPR012334">
    <property type="entry name" value="Pectin_lyas_fold"/>
</dbReference>
<gene>
    <name evidence="3" type="ORF">EGYM00392_LOCUS29903</name>
</gene>
<feature type="transmembrane region" description="Helical" evidence="2">
    <location>
        <begin position="976"/>
        <end position="998"/>
    </location>
</feature>
<proteinExistence type="predicted"/>
<organism evidence="3">
    <name type="scientific">Eutreptiella gymnastica</name>
    <dbReference type="NCBI Taxonomy" id="73025"/>
    <lineage>
        <taxon>Eukaryota</taxon>
        <taxon>Discoba</taxon>
        <taxon>Euglenozoa</taxon>
        <taxon>Euglenida</taxon>
        <taxon>Spirocuta</taxon>
        <taxon>Euglenophyceae</taxon>
        <taxon>Eutreptiales</taxon>
        <taxon>Eutreptiaceae</taxon>
        <taxon>Eutreptiella</taxon>
    </lineage>
</organism>
<dbReference type="EMBL" id="HBGA01080225">
    <property type="protein sequence ID" value="CAD9018790.1"/>
    <property type="molecule type" value="Transcribed_RNA"/>
</dbReference>
<sequence length="1126" mass="121018">MALSLPADWANSATLNGSPLFPVLPACAVVFNAETVGEPTVMGGASLQGLDPALGQTIELTDLPTPATLSMHQIAVPLDGQSLAAAYVDPVFNILATNGLSVVNSSVLGNITLVTFTSTHLTLFLTGYSVVSGVPTAVLMLETLMPWWAPLLLWVVYLGLVVYLQLGKAHFKLPNLRYLISDHTALGAALRDVMMYHDWLAFLVWDTYPIVTRHSTVLYVTVMGAMLGNAVLVDTHLDPVSQALIAVLMLMPVRFVISSLFRYAPKRDPRAKVQRPTAPATLTGLNPLGKPSSLRTTKAHGNPLTGPGRARPAAAAVQQPAPESPEGPESDAEADWSGADSPGPELRVEDPLEQQRARGAARPSIDSRAQMYSVARGTAYETSDEDEDQLARPTRASPPSGGSPVGDGKKFRRTQRKAGSQGESQSSSSGSGGSGPRAGSAGPLRPSLRPQRQEGDWEPETRGAPNTKGFDLDQADPWTDARNSLMQRVRVPRPRGNTGQVPELAAPGVRSMPQLGIPIATSHSRPSSGIMRPGSGSLVGDKPKRPGSGSLVGGSRPGSRGSETGTETGTETARGGGNLLDLLRNTSKKKPAGKPLWEDSDSEEEGGGMKWLKDIAAVGKQSVAPGTLPGVQATGLQPDIVKRYLRLGQLIVATHIVLRSGVPTIVEAQRVLMGMIGCTEIEFQKRWDQDEGRCHLWTQALDEVKKHDWHAAKAFFYGSLLSRNRGGMPVGGISPDRMDPWLAFYGEALLGLNEGEFGLLYSAHAGEKVDMKVPVFKGEVVEGTPQLDEWDPVVKPNQVKRRALFVRPTQLPQAQANCDGTRLRPFPSLAEALAAAADNSEVLLLEGHYAPVHIQNVPRNVTIRAAPGAEAVFSGDTGKRGRNGLSWRSGVSREPLLSINNSPLLTVADVHFEFGFVGIRAMNSPDLQVLNCTFKDCKQPTDGDGMSLGQVDLVHANVVTYTTRLSRLTTFRLPYVAVRVGYTLAMAYALLCTVVVLVRNEQLSREYLNVWFLQVVLSLVLDFLLIQFAAAALQWLLARYVCVPIPGRTRFLPPILREGVAQLFQGRDPEPEPPVLREPHPAGGAARGYADRAMSPLTPRPRVTFGQTNGAAATGPTRLPESSTWA</sequence>
<feature type="compositionally biased region" description="Low complexity" evidence="1">
    <location>
        <begin position="558"/>
        <end position="585"/>
    </location>
</feature>
<name>A0A7S1IPA1_9EUGL</name>
<feature type="compositionally biased region" description="Basic and acidic residues" evidence="1">
    <location>
        <begin position="346"/>
        <end position="356"/>
    </location>
</feature>
<keyword evidence="2" id="KW-1133">Transmembrane helix</keyword>
<accession>A0A7S1IPA1</accession>
<feature type="region of interest" description="Disordered" evidence="1">
    <location>
        <begin position="1067"/>
        <end position="1126"/>
    </location>
</feature>
<feature type="compositionally biased region" description="Low complexity" evidence="1">
    <location>
        <begin position="419"/>
        <end position="429"/>
    </location>
</feature>
<feature type="transmembrane region" description="Helical" evidence="2">
    <location>
        <begin position="243"/>
        <end position="264"/>
    </location>
</feature>
<feature type="compositionally biased region" description="Basic and acidic residues" evidence="1">
    <location>
        <begin position="451"/>
        <end position="461"/>
    </location>
</feature>
<feature type="compositionally biased region" description="Basic and acidic residues" evidence="1">
    <location>
        <begin position="1067"/>
        <end position="1080"/>
    </location>
</feature>
<reference evidence="3" key="1">
    <citation type="submission" date="2021-01" db="EMBL/GenBank/DDBJ databases">
        <authorList>
            <person name="Corre E."/>
            <person name="Pelletier E."/>
            <person name="Niang G."/>
            <person name="Scheremetjew M."/>
            <person name="Finn R."/>
            <person name="Kale V."/>
            <person name="Holt S."/>
            <person name="Cochrane G."/>
            <person name="Meng A."/>
            <person name="Brown T."/>
            <person name="Cohen L."/>
        </authorList>
    </citation>
    <scope>NUCLEOTIDE SEQUENCE</scope>
    <source>
        <strain evidence="3">NIES-381</strain>
    </source>
</reference>
<feature type="compositionally biased region" description="Low complexity" evidence="1">
    <location>
        <begin position="1082"/>
        <end position="1093"/>
    </location>
</feature>
<feature type="transmembrane region" description="Helical" evidence="2">
    <location>
        <begin position="147"/>
        <end position="166"/>
    </location>
</feature>
<keyword evidence="2" id="KW-0812">Transmembrane</keyword>
<keyword evidence="2" id="KW-0472">Membrane</keyword>
<feature type="compositionally biased region" description="Low complexity" evidence="1">
    <location>
        <begin position="306"/>
        <end position="321"/>
    </location>
</feature>
<evidence type="ECO:0000256" key="1">
    <source>
        <dbReference type="SAM" id="MobiDB-lite"/>
    </source>
</evidence>
<dbReference type="InterPro" id="IPR011050">
    <property type="entry name" value="Pectin_lyase_fold/virulence"/>
</dbReference>
<dbReference type="SUPFAM" id="SSF51126">
    <property type="entry name" value="Pectin lyase-like"/>
    <property type="match status" value="1"/>
</dbReference>
<feature type="transmembrane region" description="Helical" evidence="2">
    <location>
        <begin position="217"/>
        <end position="237"/>
    </location>
</feature>
<dbReference type="Gene3D" id="2.160.20.10">
    <property type="entry name" value="Single-stranded right-handed beta-helix, Pectin lyase-like"/>
    <property type="match status" value="1"/>
</dbReference>